<reference evidence="2" key="1">
    <citation type="submission" date="2021-06" db="EMBL/GenBank/DDBJ databases">
        <authorList>
            <person name="Hodson N. C."/>
            <person name="Mongue J. A."/>
            <person name="Jaron S. K."/>
        </authorList>
    </citation>
    <scope>NUCLEOTIDE SEQUENCE</scope>
</reference>
<dbReference type="AlphaFoldDB" id="A0A8J2LH56"/>
<evidence type="ECO:0000313" key="3">
    <source>
        <dbReference type="Proteomes" id="UP000708208"/>
    </source>
</evidence>
<name>A0A8J2LH56_9HEXA</name>
<feature type="region of interest" description="Disordered" evidence="1">
    <location>
        <begin position="99"/>
        <end position="118"/>
    </location>
</feature>
<feature type="region of interest" description="Disordered" evidence="1">
    <location>
        <begin position="49"/>
        <end position="83"/>
    </location>
</feature>
<evidence type="ECO:0000256" key="1">
    <source>
        <dbReference type="SAM" id="MobiDB-lite"/>
    </source>
</evidence>
<keyword evidence="3" id="KW-1185">Reference proteome</keyword>
<dbReference type="Proteomes" id="UP000708208">
    <property type="component" value="Unassembled WGS sequence"/>
</dbReference>
<organism evidence="2 3">
    <name type="scientific">Allacma fusca</name>
    <dbReference type="NCBI Taxonomy" id="39272"/>
    <lineage>
        <taxon>Eukaryota</taxon>
        <taxon>Metazoa</taxon>
        <taxon>Ecdysozoa</taxon>
        <taxon>Arthropoda</taxon>
        <taxon>Hexapoda</taxon>
        <taxon>Collembola</taxon>
        <taxon>Symphypleona</taxon>
        <taxon>Sminthuridae</taxon>
        <taxon>Allacma</taxon>
    </lineage>
</organism>
<dbReference type="EMBL" id="CAJVCH010524925">
    <property type="protein sequence ID" value="CAG7821945.1"/>
    <property type="molecule type" value="Genomic_DNA"/>
</dbReference>
<accession>A0A8J2LH56</accession>
<feature type="region of interest" description="Disordered" evidence="1">
    <location>
        <begin position="1"/>
        <end position="21"/>
    </location>
</feature>
<proteinExistence type="predicted"/>
<feature type="compositionally biased region" description="Acidic residues" evidence="1">
    <location>
        <begin position="65"/>
        <end position="76"/>
    </location>
</feature>
<protein>
    <submittedName>
        <fullName evidence="2">Uncharacterized protein</fullName>
    </submittedName>
</protein>
<gene>
    <name evidence="2" type="ORF">AFUS01_LOCUS32247</name>
</gene>
<sequence>MRVARTEDIPSIIRRPYEESAKESTMVNSFAKTGIFLSSIGASNRHVFTDDDFTAESSGNVETPEPSDNEDEDDNGGNDIPNPEEIAIAEDFNISNDIYEDTPEDMRSNSNRSEPSIDVQFRESVALPDNVRDNEPAGPSNAVSLTTSVSRSIITFSNPQNPQPKVSKTILKIPTWNLVDYTDSSEEEDSEDNIVDVTNSSNENIILGITKLLVAAKTLKQLL</sequence>
<comment type="caution">
    <text evidence="2">The sequence shown here is derived from an EMBL/GenBank/DDBJ whole genome shotgun (WGS) entry which is preliminary data.</text>
</comment>
<evidence type="ECO:0000313" key="2">
    <source>
        <dbReference type="EMBL" id="CAG7821945.1"/>
    </source>
</evidence>